<sequence length="265" mass="29619">MLFSFRLFASTALAGLLSGCASVSSHTDIMELNRIYRVRANQTLYVADRQGSVQAKRLQQPASAALYKRADTLFASFVPHTLAPADQNPQTLDRADSTAVLFLSYTPRIKTVEEKSPWFYYQLTSFDIDLFTIPFKYRFPTAARPGQLATNANIGLYTGIRYDQGRFRNIFFRGERRSDVESFSFGLGTLVSINPVVVNEFNTDGLVTGEYEALGVNYGLAAIVGYKGLTAGLALGFENLADRNNRYWVYRQQPWLGLTVGININ</sequence>
<evidence type="ECO:0000313" key="2">
    <source>
        <dbReference type="Proteomes" id="UP000011058"/>
    </source>
</evidence>
<dbReference type="Proteomes" id="UP000011058">
    <property type="component" value="Chromosome"/>
</dbReference>
<organism evidence="1 2">
    <name type="scientific">Fibrella aestuarina BUZ 2</name>
    <dbReference type="NCBI Taxonomy" id="1166018"/>
    <lineage>
        <taxon>Bacteria</taxon>
        <taxon>Pseudomonadati</taxon>
        <taxon>Bacteroidota</taxon>
        <taxon>Cytophagia</taxon>
        <taxon>Cytophagales</taxon>
        <taxon>Spirosomataceae</taxon>
        <taxon>Fibrella</taxon>
    </lineage>
</organism>
<dbReference type="AlphaFoldDB" id="I0KAQ4"/>
<dbReference type="EMBL" id="HE796683">
    <property type="protein sequence ID" value="CCH01207.1"/>
    <property type="molecule type" value="Genomic_DNA"/>
</dbReference>
<dbReference type="RefSeq" id="WP_015332306.1">
    <property type="nucleotide sequence ID" value="NC_020054.1"/>
</dbReference>
<gene>
    <name evidence="1" type="ORF">FAES_3198</name>
</gene>
<dbReference type="PROSITE" id="PS51257">
    <property type="entry name" value="PROKAR_LIPOPROTEIN"/>
    <property type="match status" value="1"/>
</dbReference>
<proteinExistence type="predicted"/>
<protein>
    <recommendedName>
        <fullName evidence="3">Lipoprotein</fullName>
    </recommendedName>
</protein>
<dbReference type="KEGG" id="fae:FAES_3198"/>
<evidence type="ECO:0000313" key="1">
    <source>
        <dbReference type="EMBL" id="CCH01207.1"/>
    </source>
</evidence>
<reference evidence="1 2" key="1">
    <citation type="journal article" date="2012" name="J. Bacteriol.">
        <title>Genome Sequence of Fibrella aestuarina BUZ 2T, a Filamentous Marine Bacterium.</title>
        <authorList>
            <person name="Filippini M."/>
            <person name="Qi W."/>
            <person name="Blom J."/>
            <person name="Goesmann A."/>
            <person name="Smits T.H."/>
            <person name="Bagheri H.C."/>
        </authorList>
    </citation>
    <scope>NUCLEOTIDE SEQUENCE [LARGE SCALE GENOMIC DNA]</scope>
    <source>
        <strain evidence="2">BUZ 2T</strain>
    </source>
</reference>
<keyword evidence="2" id="KW-1185">Reference proteome</keyword>
<evidence type="ECO:0008006" key="3">
    <source>
        <dbReference type="Google" id="ProtNLM"/>
    </source>
</evidence>
<dbReference type="OrthoDB" id="836926at2"/>
<dbReference type="STRING" id="1166018.FAES_3198"/>
<dbReference type="HOGENOM" id="CLU_1048676_0_0_10"/>
<dbReference type="eggNOG" id="ENOG502ZUK4">
    <property type="taxonomic scope" value="Bacteria"/>
</dbReference>
<name>I0KAQ4_9BACT</name>
<accession>I0KAQ4</accession>